<accession>A0ABS2S1X6</accession>
<sequence length="206" mass="23080">MTTVATAYVMRPGVATDRPEVAGMIRARAAWMREAGQGRWTSWNRHADELAGQVGDDRWPTWVLCESRGGVVGVTSASPLTPALGWSPEEQAQSATFLQSTVTDPRFVGRGLGVVIAFWALDYAAGLGHDWVRRGVLTTGKDNRGLVRYYRQQGWRVVRAIAHPRRPEITVWSLQRPAERQPQLAEFLESWPRSRQRADEAVAQCR</sequence>
<comment type="caution">
    <text evidence="2">The sequence shown here is derived from an EMBL/GenBank/DDBJ whole genome shotgun (WGS) entry which is preliminary data.</text>
</comment>
<proteinExistence type="predicted"/>
<reference evidence="2 3" key="1">
    <citation type="submission" date="2021-01" db="EMBL/GenBank/DDBJ databases">
        <title>Sequencing the genomes of 1000 actinobacteria strains.</title>
        <authorList>
            <person name="Klenk H.-P."/>
        </authorList>
    </citation>
    <scope>NUCLEOTIDE SEQUENCE [LARGE SCALE GENOMIC DNA]</scope>
    <source>
        <strain evidence="2 3">DSM 44581</strain>
    </source>
</reference>
<dbReference type="EMBL" id="JAFBCL010000001">
    <property type="protein sequence ID" value="MBM7810219.1"/>
    <property type="molecule type" value="Genomic_DNA"/>
</dbReference>
<dbReference type="Gene3D" id="3.40.630.30">
    <property type="match status" value="1"/>
</dbReference>
<dbReference type="Proteomes" id="UP001195724">
    <property type="component" value="Unassembled WGS sequence"/>
</dbReference>
<dbReference type="InterPro" id="IPR016181">
    <property type="entry name" value="Acyl_CoA_acyltransferase"/>
</dbReference>
<feature type="domain" description="N-acetyltransferase" evidence="1">
    <location>
        <begin position="8"/>
        <end position="179"/>
    </location>
</feature>
<dbReference type="SUPFAM" id="SSF55729">
    <property type="entry name" value="Acyl-CoA N-acyltransferases (Nat)"/>
    <property type="match status" value="1"/>
</dbReference>
<organism evidence="2 3">
    <name type="scientific">Saccharothrix algeriensis</name>
    <dbReference type="NCBI Taxonomy" id="173560"/>
    <lineage>
        <taxon>Bacteria</taxon>
        <taxon>Bacillati</taxon>
        <taxon>Actinomycetota</taxon>
        <taxon>Actinomycetes</taxon>
        <taxon>Pseudonocardiales</taxon>
        <taxon>Pseudonocardiaceae</taxon>
        <taxon>Saccharothrix</taxon>
    </lineage>
</organism>
<keyword evidence="3" id="KW-1185">Reference proteome</keyword>
<dbReference type="PROSITE" id="PS51186">
    <property type="entry name" value="GNAT"/>
    <property type="match status" value="1"/>
</dbReference>
<dbReference type="InterPro" id="IPR000182">
    <property type="entry name" value="GNAT_dom"/>
</dbReference>
<evidence type="ECO:0000313" key="2">
    <source>
        <dbReference type="EMBL" id="MBM7810219.1"/>
    </source>
</evidence>
<protein>
    <submittedName>
        <fullName evidence="2">GNAT superfamily N-acetyltransferase</fullName>
    </submittedName>
</protein>
<dbReference type="Pfam" id="PF00583">
    <property type="entry name" value="Acetyltransf_1"/>
    <property type="match status" value="1"/>
</dbReference>
<evidence type="ECO:0000313" key="3">
    <source>
        <dbReference type="Proteomes" id="UP001195724"/>
    </source>
</evidence>
<evidence type="ECO:0000259" key="1">
    <source>
        <dbReference type="PROSITE" id="PS51186"/>
    </source>
</evidence>
<name>A0ABS2S1X6_9PSEU</name>
<gene>
    <name evidence="2" type="ORF">JOE68_001084</name>
</gene>
<dbReference type="RefSeq" id="WP_204841218.1">
    <property type="nucleotide sequence ID" value="NZ_JAFBCL010000001.1"/>
</dbReference>